<organism evidence="6 7">
    <name type="scientific">Elliptochloris bilobata</name>
    <dbReference type="NCBI Taxonomy" id="381761"/>
    <lineage>
        <taxon>Eukaryota</taxon>
        <taxon>Viridiplantae</taxon>
        <taxon>Chlorophyta</taxon>
        <taxon>core chlorophytes</taxon>
        <taxon>Trebouxiophyceae</taxon>
        <taxon>Trebouxiophyceae incertae sedis</taxon>
        <taxon>Elliptochloris clade</taxon>
        <taxon>Elliptochloris</taxon>
    </lineage>
</organism>
<dbReference type="CDD" id="cd07029">
    <property type="entry name" value="RNAP_I_III_AC19"/>
    <property type="match status" value="1"/>
</dbReference>
<comment type="similarity">
    <text evidence="3">Belongs to the archaeal Rpo11/eukaryotic RPB11/RPC19 RNA polymerase subunit family.</text>
</comment>
<evidence type="ECO:0000313" key="6">
    <source>
        <dbReference type="EMBL" id="KAK9846616.1"/>
    </source>
</evidence>
<dbReference type="Pfam" id="PF13656">
    <property type="entry name" value="RNA_pol_L_2"/>
    <property type="match status" value="1"/>
</dbReference>
<feature type="compositionally biased region" description="Basic and acidic residues" evidence="4">
    <location>
        <begin position="287"/>
        <end position="299"/>
    </location>
</feature>
<keyword evidence="2" id="KW-0804">Transcription</keyword>
<reference evidence="6 7" key="1">
    <citation type="journal article" date="2024" name="Nat. Commun.">
        <title>Phylogenomics reveals the evolutionary origins of lichenization in chlorophyte algae.</title>
        <authorList>
            <person name="Puginier C."/>
            <person name="Libourel C."/>
            <person name="Otte J."/>
            <person name="Skaloud P."/>
            <person name="Haon M."/>
            <person name="Grisel S."/>
            <person name="Petersen M."/>
            <person name="Berrin J.G."/>
            <person name="Delaux P.M."/>
            <person name="Dal Grande F."/>
            <person name="Keller J."/>
        </authorList>
    </citation>
    <scope>NUCLEOTIDE SEQUENCE [LARGE SCALE GENOMIC DNA]</scope>
    <source>
        <strain evidence="6 7">SAG 245.80</strain>
    </source>
</reference>
<feature type="domain" description="DNA-directed RNA polymerase RBP11-like dimerisation" evidence="5">
    <location>
        <begin position="233"/>
        <end position="284"/>
    </location>
</feature>
<dbReference type="PANTHER" id="PTHR13946:SF28">
    <property type="entry name" value="DNA-DIRECTED RNA POLYMERASES I AND III SUBUNIT RPAC2"/>
    <property type="match status" value="1"/>
</dbReference>
<keyword evidence="7" id="KW-1185">Reference proteome</keyword>
<dbReference type="GO" id="GO:0006362">
    <property type="term" value="P:transcription elongation by RNA polymerase I"/>
    <property type="evidence" value="ECO:0007669"/>
    <property type="project" value="TreeGrafter"/>
</dbReference>
<feature type="region of interest" description="Disordered" evidence="4">
    <location>
        <begin position="287"/>
        <end position="317"/>
    </location>
</feature>
<dbReference type="GO" id="GO:0005666">
    <property type="term" value="C:RNA polymerase III complex"/>
    <property type="evidence" value="ECO:0007669"/>
    <property type="project" value="TreeGrafter"/>
</dbReference>
<evidence type="ECO:0000256" key="4">
    <source>
        <dbReference type="SAM" id="MobiDB-lite"/>
    </source>
</evidence>
<dbReference type="SUPFAM" id="SSF55257">
    <property type="entry name" value="RBP11-like subunits of RNA polymerase"/>
    <property type="match status" value="1"/>
</dbReference>
<dbReference type="InterPro" id="IPR036603">
    <property type="entry name" value="RBP11-like"/>
</dbReference>
<dbReference type="GO" id="GO:0046983">
    <property type="term" value="F:protein dimerization activity"/>
    <property type="evidence" value="ECO:0007669"/>
    <property type="project" value="InterPro"/>
</dbReference>
<feature type="region of interest" description="Disordered" evidence="4">
    <location>
        <begin position="204"/>
        <end position="234"/>
    </location>
</feature>
<evidence type="ECO:0000313" key="7">
    <source>
        <dbReference type="Proteomes" id="UP001445335"/>
    </source>
</evidence>
<accession>A0AAW1SL73</accession>
<sequence>MADESTSYCPAAAGWPDRILSKTGWAASAGAVAGAVMSILHHKPTLPHAAGTAVSCGVAMSLFSVLQEAVRALRCEAGPANSVVAGAASSYLLVSTYRGRRAAVPVAVWCGAGAGLLHFAGDRIDASARLRCTLVWLNLLDDAELRERMKHSHGGRRPNTQVELGWRRWLPIRHLTDEEWEAYQQRKSESLRERVRAAREGGLPAVLNMEDPSSGQPQTPHANPEVDAEGSVKSPNVTFCGYSIPHPSDNVVNVRVQTTGEISATEAMRQACRELREMCAHVKKTFEHAQESEVKEPPPKPKPAPGMTAGSEPMTVD</sequence>
<proteinExistence type="inferred from homology"/>
<gene>
    <name evidence="6" type="ORF">WJX81_007679</name>
</gene>
<evidence type="ECO:0000259" key="5">
    <source>
        <dbReference type="Pfam" id="PF13656"/>
    </source>
</evidence>
<feature type="compositionally biased region" description="Polar residues" evidence="4">
    <location>
        <begin position="211"/>
        <end position="221"/>
    </location>
</feature>
<name>A0AAW1SL73_9CHLO</name>
<keyword evidence="1" id="KW-0240">DNA-directed RNA polymerase</keyword>
<dbReference type="AlphaFoldDB" id="A0AAW1SL73"/>
<dbReference type="Gene3D" id="3.30.1360.10">
    <property type="entry name" value="RNA polymerase, RBP11-like subunit"/>
    <property type="match status" value="1"/>
</dbReference>
<dbReference type="GO" id="GO:0003899">
    <property type="term" value="F:DNA-directed RNA polymerase activity"/>
    <property type="evidence" value="ECO:0007669"/>
    <property type="project" value="TreeGrafter"/>
</dbReference>
<comment type="caution">
    <text evidence="6">The sequence shown here is derived from an EMBL/GenBank/DDBJ whole genome shotgun (WGS) entry which is preliminary data.</text>
</comment>
<evidence type="ECO:0000256" key="3">
    <source>
        <dbReference type="ARBA" id="ARBA00025751"/>
    </source>
</evidence>
<dbReference type="EMBL" id="JALJOU010000001">
    <property type="protein sequence ID" value="KAK9846616.1"/>
    <property type="molecule type" value="Genomic_DNA"/>
</dbReference>
<dbReference type="PANTHER" id="PTHR13946">
    <property type="entry name" value="DNA-DIRECTED RNA POLYMERASE I,II,III"/>
    <property type="match status" value="1"/>
</dbReference>
<dbReference type="GO" id="GO:0006383">
    <property type="term" value="P:transcription by RNA polymerase III"/>
    <property type="evidence" value="ECO:0007669"/>
    <property type="project" value="TreeGrafter"/>
</dbReference>
<dbReference type="InterPro" id="IPR009025">
    <property type="entry name" value="RBP11-like_dimer"/>
</dbReference>
<dbReference type="Proteomes" id="UP001445335">
    <property type="component" value="Unassembled WGS sequence"/>
</dbReference>
<evidence type="ECO:0000256" key="2">
    <source>
        <dbReference type="ARBA" id="ARBA00023163"/>
    </source>
</evidence>
<evidence type="ECO:0000256" key="1">
    <source>
        <dbReference type="ARBA" id="ARBA00022478"/>
    </source>
</evidence>
<dbReference type="InterPro" id="IPR033898">
    <property type="entry name" value="RNAP_AC19"/>
</dbReference>
<dbReference type="GO" id="GO:0005736">
    <property type="term" value="C:RNA polymerase I complex"/>
    <property type="evidence" value="ECO:0007669"/>
    <property type="project" value="TreeGrafter"/>
</dbReference>
<protein>
    <recommendedName>
        <fullName evidence="5">DNA-directed RNA polymerase RBP11-like dimerisation domain-containing protein</fullName>
    </recommendedName>
</protein>